<evidence type="ECO:0000256" key="1">
    <source>
        <dbReference type="ARBA" id="ARBA00001974"/>
    </source>
</evidence>
<dbReference type="InterPro" id="IPR006094">
    <property type="entry name" value="Oxid_FAD_bind_N"/>
</dbReference>
<dbReference type="SUPFAM" id="SSF56176">
    <property type="entry name" value="FAD-binding/transporter-associated domain-like"/>
    <property type="match status" value="1"/>
</dbReference>
<dbReference type="Proteomes" id="UP000254869">
    <property type="component" value="Unassembled WGS sequence"/>
</dbReference>
<dbReference type="PANTHER" id="PTHR42973">
    <property type="entry name" value="BINDING OXIDOREDUCTASE, PUTATIVE (AFU_ORTHOLOGUE AFUA_1G17690)-RELATED"/>
    <property type="match status" value="1"/>
</dbReference>
<reference evidence="8 9" key="1">
    <citation type="submission" date="2018-07" db="EMBL/GenBank/DDBJ databases">
        <title>Genomic Encyclopedia of Type Strains, Phase IV (KMG-IV): sequencing the most valuable type-strain genomes for metagenomic binning, comparative biology and taxonomic classification.</title>
        <authorList>
            <person name="Goeker M."/>
        </authorList>
    </citation>
    <scope>NUCLEOTIDE SEQUENCE [LARGE SCALE GENOMIC DNA]</scope>
    <source>
        <strain evidence="8 9">DSM 44290</strain>
    </source>
</reference>
<keyword evidence="4" id="KW-0274">FAD</keyword>
<evidence type="ECO:0000313" key="9">
    <source>
        <dbReference type="Proteomes" id="UP000254869"/>
    </source>
</evidence>
<dbReference type="PROSITE" id="PS00862">
    <property type="entry name" value="OX2_COVAL_FAD"/>
    <property type="match status" value="1"/>
</dbReference>
<dbReference type="InterPro" id="IPR016169">
    <property type="entry name" value="FAD-bd_PCMH_sub2"/>
</dbReference>
<evidence type="ECO:0000256" key="5">
    <source>
        <dbReference type="ARBA" id="ARBA00023002"/>
    </source>
</evidence>
<dbReference type="Gene3D" id="3.30.465.10">
    <property type="match status" value="1"/>
</dbReference>
<dbReference type="STRING" id="1210086.GCA_001613105_01392"/>
<keyword evidence="3" id="KW-0285">Flavoprotein</keyword>
<evidence type="ECO:0000259" key="7">
    <source>
        <dbReference type="PROSITE" id="PS51387"/>
    </source>
</evidence>
<dbReference type="Pfam" id="PF01565">
    <property type="entry name" value="FAD_binding_4"/>
    <property type="match status" value="1"/>
</dbReference>
<dbReference type="GO" id="GO:0071949">
    <property type="term" value="F:FAD binding"/>
    <property type="evidence" value="ECO:0007669"/>
    <property type="project" value="InterPro"/>
</dbReference>
<keyword evidence="9" id="KW-1185">Reference proteome</keyword>
<feature type="region of interest" description="Disordered" evidence="6">
    <location>
        <begin position="389"/>
        <end position="420"/>
    </location>
</feature>
<proteinExistence type="inferred from homology"/>
<evidence type="ECO:0000256" key="4">
    <source>
        <dbReference type="ARBA" id="ARBA00022827"/>
    </source>
</evidence>
<evidence type="ECO:0000313" key="8">
    <source>
        <dbReference type="EMBL" id="RDI68415.1"/>
    </source>
</evidence>
<dbReference type="InterPro" id="IPR006093">
    <property type="entry name" value="Oxy_OxRdtase_FAD_BS"/>
</dbReference>
<protein>
    <submittedName>
        <fullName evidence="8">FAD/FMN-containing dehydrogenase</fullName>
    </submittedName>
</protein>
<evidence type="ECO:0000256" key="3">
    <source>
        <dbReference type="ARBA" id="ARBA00022630"/>
    </source>
</evidence>
<sequence>MTDIAKLRPGHRPAVQRSFQDLVRDRLPSTPASFPQDATFDEATATWNYLAQVQPVGVVAPRSTAEVQEIIRCAREAGVTQLAIRSGGHSFEGASLGGRDGAAVVIDMVEMNDITIDRDAQTATVGGGTLTGNLMVAAFEQGGLMLPTGECIAVGMGGQIQCGGYGHYSRTYGILTDRLLRAEMVLADGTAVVVDEHTNSDLFWAIRGSGTGSFGVITSLTVQLNKAPAAPANFFIKYPLTDAASFVSTFTAMQEYSLNAPLTFDPMIVIWRERLQILGSLATETAAERDALVADMREKLPPTDEFDIRPADYLETMRVQGLEDTSAPYYPDLTDVRRERREHLRYMKIKAGFVPEPFTDEFIETLAELAITQPPDGLRIQLLGLDPASGLPPGRGHRHQEPRLPLADGHVLGGASRRRR</sequence>
<keyword evidence="5" id="KW-0560">Oxidoreductase</keyword>
<comment type="similarity">
    <text evidence="2">Belongs to the oxygen-dependent FAD-linked oxidoreductase family.</text>
</comment>
<comment type="caution">
    <text evidence="8">The sequence shown here is derived from an EMBL/GenBank/DDBJ whole genome shotgun (WGS) entry which is preliminary data.</text>
</comment>
<dbReference type="GO" id="GO:0016491">
    <property type="term" value="F:oxidoreductase activity"/>
    <property type="evidence" value="ECO:0007669"/>
    <property type="project" value="UniProtKB-KW"/>
</dbReference>
<dbReference type="PROSITE" id="PS51387">
    <property type="entry name" value="FAD_PCMH"/>
    <property type="match status" value="1"/>
</dbReference>
<comment type="cofactor">
    <cofactor evidence="1">
        <name>FAD</name>
        <dbReference type="ChEBI" id="CHEBI:57692"/>
    </cofactor>
</comment>
<gene>
    <name evidence="8" type="ORF">DFR76_102816</name>
</gene>
<organism evidence="8 9">
    <name type="scientific">Nocardia pseudobrasiliensis</name>
    <dbReference type="NCBI Taxonomy" id="45979"/>
    <lineage>
        <taxon>Bacteria</taxon>
        <taxon>Bacillati</taxon>
        <taxon>Actinomycetota</taxon>
        <taxon>Actinomycetes</taxon>
        <taxon>Mycobacteriales</taxon>
        <taxon>Nocardiaceae</taxon>
        <taxon>Nocardia</taxon>
    </lineage>
</organism>
<accession>A0A370ICG1</accession>
<evidence type="ECO:0000256" key="6">
    <source>
        <dbReference type="SAM" id="MobiDB-lite"/>
    </source>
</evidence>
<dbReference type="InterPro" id="IPR016166">
    <property type="entry name" value="FAD-bd_PCMH"/>
</dbReference>
<name>A0A370ICG1_9NOCA</name>
<dbReference type="InterPro" id="IPR036318">
    <property type="entry name" value="FAD-bd_PCMH-like_sf"/>
</dbReference>
<feature type="domain" description="FAD-binding PCMH-type" evidence="7">
    <location>
        <begin position="51"/>
        <end position="227"/>
    </location>
</feature>
<dbReference type="EMBL" id="QQBC01000002">
    <property type="protein sequence ID" value="RDI68415.1"/>
    <property type="molecule type" value="Genomic_DNA"/>
</dbReference>
<dbReference type="PANTHER" id="PTHR42973:SF39">
    <property type="entry name" value="FAD-BINDING PCMH-TYPE DOMAIN-CONTAINING PROTEIN"/>
    <property type="match status" value="1"/>
</dbReference>
<evidence type="ECO:0000256" key="2">
    <source>
        <dbReference type="ARBA" id="ARBA00005466"/>
    </source>
</evidence>
<dbReference type="InterPro" id="IPR050416">
    <property type="entry name" value="FAD-linked_Oxidoreductase"/>
</dbReference>
<dbReference type="RefSeq" id="WP_082875618.1">
    <property type="nucleotide sequence ID" value="NZ_QQBC01000002.1"/>
</dbReference>
<dbReference type="AlphaFoldDB" id="A0A370ICG1"/>